<organism evidence="1">
    <name type="scientific">uncultured Chthoniobacterales bacterium</name>
    <dbReference type="NCBI Taxonomy" id="1836801"/>
    <lineage>
        <taxon>Bacteria</taxon>
        <taxon>Pseudomonadati</taxon>
        <taxon>Verrucomicrobiota</taxon>
        <taxon>Spartobacteria</taxon>
        <taxon>Chthoniobacterales</taxon>
        <taxon>environmental samples</taxon>
    </lineage>
</organism>
<accession>A0A6J4HZM7</accession>
<sequence length="50" mass="5392">MHLFVRAVILSRADGEGPHAGMIGPAVRLMGTAPATWPTSDDRHKRALRA</sequence>
<gene>
    <name evidence="1" type="ORF">AVDCRST_MAG42-1832</name>
</gene>
<protein>
    <submittedName>
        <fullName evidence="1">Uncharacterized protein</fullName>
    </submittedName>
</protein>
<proteinExistence type="predicted"/>
<evidence type="ECO:0000313" key="1">
    <source>
        <dbReference type="EMBL" id="CAA9236050.1"/>
    </source>
</evidence>
<dbReference type="AlphaFoldDB" id="A0A6J4HZM7"/>
<dbReference type="EMBL" id="CADCTA010000057">
    <property type="protein sequence ID" value="CAA9236050.1"/>
    <property type="molecule type" value="Genomic_DNA"/>
</dbReference>
<reference evidence="1" key="1">
    <citation type="submission" date="2020-02" db="EMBL/GenBank/DDBJ databases">
        <authorList>
            <person name="Meier V. D."/>
        </authorList>
    </citation>
    <scope>NUCLEOTIDE SEQUENCE</scope>
    <source>
        <strain evidence="1">AVDCRST_MAG42</strain>
    </source>
</reference>
<name>A0A6J4HZM7_9BACT</name>